<reference evidence="2" key="1">
    <citation type="submission" date="2021-10" db="EMBL/GenBank/DDBJ databases">
        <title>Tropical sea cucumber genome reveals ecological adaptation and Cuvierian tubules defense mechanism.</title>
        <authorList>
            <person name="Chen T."/>
        </authorList>
    </citation>
    <scope>NUCLEOTIDE SEQUENCE</scope>
    <source>
        <strain evidence="2">Nanhai2018</strain>
        <tissue evidence="2">Muscle</tissue>
    </source>
</reference>
<evidence type="ECO:0000259" key="1">
    <source>
        <dbReference type="Pfam" id="PF09750"/>
    </source>
</evidence>
<dbReference type="OrthoDB" id="5836667at2759"/>
<dbReference type="InterPro" id="IPR019147">
    <property type="entry name" value="SWAP_N_domain"/>
</dbReference>
<protein>
    <submittedName>
        <fullName evidence="2">Splicing factor, suppressor of white-apricot-like</fullName>
    </submittedName>
</protein>
<feature type="domain" description="Suppressor of white apricot N-terminal" evidence="1">
    <location>
        <begin position="32"/>
        <end position="70"/>
    </location>
</feature>
<evidence type="ECO:0000313" key="2">
    <source>
        <dbReference type="EMBL" id="KAJ8042745.1"/>
    </source>
</evidence>
<accession>A0A9Q1CD43</accession>
<comment type="caution">
    <text evidence="2">The sequence shown here is derived from an EMBL/GenBank/DDBJ whole genome shotgun (WGS) entry which is preliminary data.</text>
</comment>
<name>A0A9Q1CD43_HOLLE</name>
<organism evidence="2 3">
    <name type="scientific">Holothuria leucospilota</name>
    <name type="common">Black long sea cucumber</name>
    <name type="synonym">Mertensiothuria leucospilota</name>
    <dbReference type="NCBI Taxonomy" id="206669"/>
    <lineage>
        <taxon>Eukaryota</taxon>
        <taxon>Metazoa</taxon>
        <taxon>Echinodermata</taxon>
        <taxon>Eleutherozoa</taxon>
        <taxon>Echinozoa</taxon>
        <taxon>Holothuroidea</taxon>
        <taxon>Aspidochirotacea</taxon>
        <taxon>Aspidochirotida</taxon>
        <taxon>Holothuriidae</taxon>
        <taxon>Holothuria</taxon>
    </lineage>
</organism>
<gene>
    <name evidence="2" type="ORF">HOLleu_09590</name>
</gene>
<dbReference type="Proteomes" id="UP001152320">
    <property type="component" value="Chromosome 4"/>
</dbReference>
<dbReference type="Pfam" id="PF09750">
    <property type="entry name" value="DRY_EERY"/>
    <property type="match status" value="1"/>
</dbReference>
<dbReference type="AlphaFoldDB" id="A0A9Q1CD43"/>
<evidence type="ECO:0000313" key="3">
    <source>
        <dbReference type="Proteomes" id="UP001152320"/>
    </source>
</evidence>
<sequence>MAYYYRNKSTLDYQERKLLEAKKKREEELEALCVVGYASKLFRDDSTAMEIHRGGYLVPWMWDTTLMIDR</sequence>
<keyword evidence="3" id="KW-1185">Reference proteome</keyword>
<dbReference type="EMBL" id="JAIZAY010000004">
    <property type="protein sequence ID" value="KAJ8042745.1"/>
    <property type="molecule type" value="Genomic_DNA"/>
</dbReference>
<proteinExistence type="predicted"/>